<reference evidence="2" key="1">
    <citation type="journal article" date="2019" name="bioRxiv">
        <title>The Genome of the Zebra Mussel, Dreissena polymorpha: A Resource for Invasive Species Research.</title>
        <authorList>
            <person name="McCartney M.A."/>
            <person name="Auch B."/>
            <person name="Kono T."/>
            <person name="Mallez S."/>
            <person name="Zhang Y."/>
            <person name="Obille A."/>
            <person name="Becker A."/>
            <person name="Abrahante J.E."/>
            <person name="Garbe J."/>
            <person name="Badalamenti J.P."/>
            <person name="Herman A."/>
            <person name="Mangelson H."/>
            <person name="Liachko I."/>
            <person name="Sullivan S."/>
            <person name="Sone E.D."/>
            <person name="Koren S."/>
            <person name="Silverstein K.A.T."/>
            <person name="Beckman K.B."/>
            <person name="Gohl D.M."/>
        </authorList>
    </citation>
    <scope>NUCLEOTIDE SEQUENCE</scope>
    <source>
        <strain evidence="2">Duluth1</strain>
        <tissue evidence="2">Whole animal</tissue>
    </source>
</reference>
<sequence length="60" mass="6289">MLAHVDGGGVFRQAGKRRGEMRTDVESALASGLWGTGGLATPTPARPLARLSREVQRAAT</sequence>
<protein>
    <submittedName>
        <fullName evidence="2">Uncharacterized protein</fullName>
    </submittedName>
</protein>
<evidence type="ECO:0000256" key="1">
    <source>
        <dbReference type="SAM" id="MobiDB-lite"/>
    </source>
</evidence>
<feature type="compositionally biased region" description="Gly residues" evidence="1">
    <location>
        <begin position="1"/>
        <end position="10"/>
    </location>
</feature>
<name>A0A9D4H8D0_DREPO</name>
<reference evidence="2" key="2">
    <citation type="submission" date="2020-11" db="EMBL/GenBank/DDBJ databases">
        <authorList>
            <person name="McCartney M.A."/>
            <person name="Auch B."/>
            <person name="Kono T."/>
            <person name="Mallez S."/>
            <person name="Becker A."/>
            <person name="Gohl D.M."/>
            <person name="Silverstein K.A.T."/>
            <person name="Koren S."/>
            <person name="Bechman K.B."/>
            <person name="Herman A."/>
            <person name="Abrahante J.E."/>
            <person name="Garbe J."/>
        </authorList>
    </citation>
    <scope>NUCLEOTIDE SEQUENCE</scope>
    <source>
        <strain evidence="2">Duluth1</strain>
        <tissue evidence="2">Whole animal</tissue>
    </source>
</reference>
<keyword evidence="3" id="KW-1185">Reference proteome</keyword>
<comment type="caution">
    <text evidence="2">The sequence shown here is derived from an EMBL/GenBank/DDBJ whole genome shotgun (WGS) entry which is preliminary data.</text>
</comment>
<organism evidence="2 3">
    <name type="scientific">Dreissena polymorpha</name>
    <name type="common">Zebra mussel</name>
    <name type="synonym">Mytilus polymorpha</name>
    <dbReference type="NCBI Taxonomy" id="45954"/>
    <lineage>
        <taxon>Eukaryota</taxon>
        <taxon>Metazoa</taxon>
        <taxon>Spiralia</taxon>
        <taxon>Lophotrochozoa</taxon>
        <taxon>Mollusca</taxon>
        <taxon>Bivalvia</taxon>
        <taxon>Autobranchia</taxon>
        <taxon>Heteroconchia</taxon>
        <taxon>Euheterodonta</taxon>
        <taxon>Imparidentia</taxon>
        <taxon>Neoheterodontei</taxon>
        <taxon>Myida</taxon>
        <taxon>Dreissenoidea</taxon>
        <taxon>Dreissenidae</taxon>
        <taxon>Dreissena</taxon>
    </lineage>
</organism>
<evidence type="ECO:0000313" key="2">
    <source>
        <dbReference type="EMBL" id="KAH3829333.1"/>
    </source>
</evidence>
<dbReference type="Proteomes" id="UP000828390">
    <property type="component" value="Unassembled WGS sequence"/>
</dbReference>
<evidence type="ECO:0000313" key="3">
    <source>
        <dbReference type="Proteomes" id="UP000828390"/>
    </source>
</evidence>
<dbReference type="AlphaFoldDB" id="A0A9D4H8D0"/>
<feature type="region of interest" description="Disordered" evidence="1">
    <location>
        <begin position="1"/>
        <end position="60"/>
    </location>
</feature>
<proteinExistence type="predicted"/>
<accession>A0A9D4H8D0</accession>
<dbReference type="EMBL" id="JAIWYP010000005">
    <property type="protein sequence ID" value="KAH3829333.1"/>
    <property type="molecule type" value="Genomic_DNA"/>
</dbReference>
<gene>
    <name evidence="2" type="ORF">DPMN_131329</name>
</gene>
<feature type="compositionally biased region" description="Basic and acidic residues" evidence="1">
    <location>
        <begin position="51"/>
        <end position="60"/>
    </location>
</feature>